<feature type="domain" description="CENP-V/GFA" evidence="5">
    <location>
        <begin position="5"/>
        <end position="116"/>
    </location>
</feature>
<dbReference type="InterPro" id="IPR006913">
    <property type="entry name" value="CENP-V/GFA"/>
</dbReference>
<evidence type="ECO:0000256" key="4">
    <source>
        <dbReference type="ARBA" id="ARBA00023239"/>
    </source>
</evidence>
<protein>
    <submittedName>
        <fullName evidence="6">WGS project CABT00000000 data, contig 2.40</fullName>
    </submittedName>
</protein>
<dbReference type="Proteomes" id="UP000001881">
    <property type="component" value="Unassembled WGS sequence"/>
</dbReference>
<keyword evidence="2" id="KW-0479">Metal-binding</keyword>
<dbReference type="OrthoDB" id="2212170at2759"/>
<dbReference type="OMA" id="RCGCTLW"/>
<organism evidence="6 7">
    <name type="scientific">Sordaria macrospora (strain ATCC MYA-333 / DSM 997 / K(L3346) / K-hell)</name>
    <dbReference type="NCBI Taxonomy" id="771870"/>
    <lineage>
        <taxon>Eukaryota</taxon>
        <taxon>Fungi</taxon>
        <taxon>Dikarya</taxon>
        <taxon>Ascomycota</taxon>
        <taxon>Pezizomycotina</taxon>
        <taxon>Sordariomycetes</taxon>
        <taxon>Sordariomycetidae</taxon>
        <taxon>Sordariales</taxon>
        <taxon>Sordariaceae</taxon>
        <taxon>Sordaria</taxon>
    </lineage>
</organism>
<proteinExistence type="inferred from homology"/>
<dbReference type="GO" id="GO:0046872">
    <property type="term" value="F:metal ion binding"/>
    <property type="evidence" value="ECO:0007669"/>
    <property type="project" value="UniProtKB-KW"/>
</dbReference>
<accession>F7W7U1</accession>
<evidence type="ECO:0000259" key="5">
    <source>
        <dbReference type="PROSITE" id="PS51891"/>
    </source>
</evidence>
<evidence type="ECO:0000313" key="6">
    <source>
        <dbReference type="EMBL" id="CCC13583.1"/>
    </source>
</evidence>
<sequence length="142" mass="15625">MGDMTNGACLCKGVKFTVEGVPENVFMCYCSHCSKNAGSVGQISAKFPRKDVQVLEGSSLLSTWVLQDNLSGFEKHKVFCSRCGCTLWTVPMKHRGDTYIVRTSLLDKGLEKFPYKAEFFASRKVEVVAAPEVKSFPTMPGA</sequence>
<dbReference type="PROSITE" id="PS51891">
    <property type="entry name" value="CENP_V_GFA"/>
    <property type="match status" value="1"/>
</dbReference>
<dbReference type="Gene3D" id="3.90.1590.10">
    <property type="entry name" value="glutathione-dependent formaldehyde- activating enzyme (gfa)"/>
    <property type="match status" value="1"/>
</dbReference>
<dbReference type="InterPro" id="IPR011057">
    <property type="entry name" value="Mss4-like_sf"/>
</dbReference>
<dbReference type="InParanoid" id="F7W7U1"/>
<name>F7W7U1_SORMK</name>
<dbReference type="Pfam" id="PF04828">
    <property type="entry name" value="GFA"/>
    <property type="match status" value="1"/>
</dbReference>
<evidence type="ECO:0000256" key="1">
    <source>
        <dbReference type="ARBA" id="ARBA00005495"/>
    </source>
</evidence>
<comment type="caution">
    <text evidence="6">The sequence shown here is derived from an EMBL/GenBank/DDBJ whole genome shotgun (WGS) entry which is preliminary data.</text>
</comment>
<dbReference type="AlphaFoldDB" id="F7W7U1"/>
<reference evidence="6 7" key="1">
    <citation type="journal article" date="2010" name="PLoS Genet.">
        <title>De novo assembly of a 40 Mb eukaryotic genome from short sequence reads: Sordaria macrospora, a model organism for fungal morphogenesis.</title>
        <authorList>
            <person name="Nowrousian M."/>
            <person name="Stajich J."/>
            <person name="Chu M."/>
            <person name="Engh I."/>
            <person name="Espagne E."/>
            <person name="Halliday K."/>
            <person name="Kamerewerd J."/>
            <person name="Kempken F."/>
            <person name="Knab B."/>
            <person name="Kuo H.C."/>
            <person name="Osiewacz H.D."/>
            <person name="Poeggeler S."/>
            <person name="Read N."/>
            <person name="Seiler S."/>
            <person name="Smith K."/>
            <person name="Zickler D."/>
            <person name="Kueck U."/>
            <person name="Freitag M."/>
        </authorList>
    </citation>
    <scope>NUCLEOTIDE SEQUENCE [LARGE SCALE GENOMIC DNA]</scope>
    <source>
        <strain evidence="7">ATCC MYA-333 / DSM 997 / K(L3346) / K-hell</strain>
        <tissue evidence="6">Mycelium</tissue>
    </source>
</reference>
<comment type="similarity">
    <text evidence="1">Belongs to the Gfa family.</text>
</comment>
<evidence type="ECO:0000313" key="7">
    <source>
        <dbReference type="Proteomes" id="UP000001881"/>
    </source>
</evidence>
<dbReference type="SUPFAM" id="SSF51316">
    <property type="entry name" value="Mss4-like"/>
    <property type="match status" value="1"/>
</dbReference>
<gene>
    <name evidence="6" type="ORF">SMAC_07207</name>
</gene>
<keyword evidence="3" id="KW-0862">Zinc</keyword>
<dbReference type="VEuPathDB" id="FungiDB:SMAC_07207"/>
<keyword evidence="7" id="KW-1185">Reference proteome</keyword>
<evidence type="ECO:0000256" key="2">
    <source>
        <dbReference type="ARBA" id="ARBA00022723"/>
    </source>
</evidence>
<dbReference type="EMBL" id="CABT02000040">
    <property type="protein sequence ID" value="CCC13583.1"/>
    <property type="molecule type" value="Genomic_DNA"/>
</dbReference>
<dbReference type="PANTHER" id="PTHR33337:SF31">
    <property type="entry name" value="DUF636 DOMAIN PROTEIN (AFU_ORTHOLOGUE AFUA_2G12650)"/>
    <property type="match status" value="1"/>
</dbReference>
<dbReference type="PANTHER" id="PTHR33337">
    <property type="entry name" value="GFA DOMAIN-CONTAINING PROTEIN"/>
    <property type="match status" value="1"/>
</dbReference>
<dbReference type="eggNOG" id="ENOG502SAKJ">
    <property type="taxonomic scope" value="Eukaryota"/>
</dbReference>
<keyword evidence="4" id="KW-0456">Lyase</keyword>
<dbReference type="GO" id="GO:0016846">
    <property type="term" value="F:carbon-sulfur lyase activity"/>
    <property type="evidence" value="ECO:0007669"/>
    <property type="project" value="InterPro"/>
</dbReference>
<evidence type="ECO:0000256" key="3">
    <source>
        <dbReference type="ARBA" id="ARBA00022833"/>
    </source>
</evidence>
<dbReference type="HOGENOM" id="CLU_055491_3_2_1"/>